<feature type="non-terminal residue" evidence="1">
    <location>
        <position position="1"/>
    </location>
</feature>
<reference evidence="1" key="1">
    <citation type="submission" date="2018-05" db="EMBL/GenBank/DDBJ databases">
        <authorList>
            <person name="Lanie J.A."/>
            <person name="Ng W.-L."/>
            <person name="Kazmierczak K.M."/>
            <person name="Andrzejewski T.M."/>
            <person name="Davidsen T.M."/>
            <person name="Wayne K.J."/>
            <person name="Tettelin H."/>
            <person name="Glass J.I."/>
            <person name="Rusch D."/>
            <person name="Podicherti R."/>
            <person name="Tsui H.-C.T."/>
            <person name="Winkler M.E."/>
        </authorList>
    </citation>
    <scope>NUCLEOTIDE SEQUENCE</scope>
</reference>
<protein>
    <submittedName>
        <fullName evidence="1">Uncharacterized protein</fullName>
    </submittedName>
</protein>
<name>A0A382MLE6_9ZZZZ</name>
<proteinExistence type="predicted"/>
<dbReference type="AlphaFoldDB" id="A0A382MLE6"/>
<sequence>VSLGLSTFGFGSLKILSGTLQQAVVGIDLDAFAHVVLECRQTIGIEGKIDEARLGIGLHRARIQSEVALLQPAGEIGDFCQQFCGDGLVFVELSAPGSQQGNPLLQLSKLPEAFLKPDEPGPQEGEFFVHRRRLAVEPLPPRRQRVFVFTEFGIHALPVIGVKVSAAQRALCQVVAVEGGDPLGKFAALG</sequence>
<organism evidence="1">
    <name type="scientific">marine metagenome</name>
    <dbReference type="NCBI Taxonomy" id="408172"/>
    <lineage>
        <taxon>unclassified sequences</taxon>
        <taxon>metagenomes</taxon>
        <taxon>ecological metagenomes</taxon>
    </lineage>
</organism>
<accession>A0A382MLE6</accession>
<evidence type="ECO:0000313" key="1">
    <source>
        <dbReference type="EMBL" id="SVC49649.1"/>
    </source>
</evidence>
<dbReference type="EMBL" id="UINC01094424">
    <property type="protein sequence ID" value="SVC49649.1"/>
    <property type="molecule type" value="Genomic_DNA"/>
</dbReference>
<feature type="non-terminal residue" evidence="1">
    <location>
        <position position="190"/>
    </location>
</feature>
<gene>
    <name evidence="1" type="ORF">METZ01_LOCUS302503</name>
</gene>